<name>A0A4Q1D495_9BACT</name>
<dbReference type="InterPro" id="IPR003313">
    <property type="entry name" value="AraC-bd"/>
</dbReference>
<proteinExistence type="predicted"/>
<organism evidence="5 6">
    <name type="scientific">Filimonas effusa</name>
    <dbReference type="NCBI Taxonomy" id="2508721"/>
    <lineage>
        <taxon>Bacteria</taxon>
        <taxon>Pseudomonadati</taxon>
        <taxon>Bacteroidota</taxon>
        <taxon>Chitinophagia</taxon>
        <taxon>Chitinophagales</taxon>
        <taxon>Chitinophagaceae</taxon>
        <taxon>Filimonas</taxon>
    </lineage>
</organism>
<dbReference type="OrthoDB" id="2585681at2"/>
<dbReference type="Gene3D" id="1.10.10.60">
    <property type="entry name" value="Homeodomain-like"/>
    <property type="match status" value="1"/>
</dbReference>
<gene>
    <name evidence="5" type="ORF">ESB13_13970</name>
</gene>
<evidence type="ECO:0000256" key="1">
    <source>
        <dbReference type="ARBA" id="ARBA00023015"/>
    </source>
</evidence>
<sequence length="293" mass="33206">MSKALPTYSIDTLKEQPVAAGGFMADGFAHYLEAHKNLHFPHKHAFYHLVYFSKGSGGHSIDFVGFPVEPGQVYFMAPGQVHSWDFESAPDGFIVNFSESYIPALVADPRYLDQFSIFSGIAREQVITIPEGDRPVFEKLLETIVREGRSTEVFHDDFARTALLQLFIMVSRYTGKADATQLPDAGSLVISNFRKLIEKHYKEKKLTKDYAALLYVTPNYLTALSKDVTGSSAGELIRQRVLLEAKRLLVNARMNVTEIASELDFIDNSYFTKFFKKYEGMTPEAFRKQFIKK</sequence>
<evidence type="ECO:0000259" key="4">
    <source>
        <dbReference type="PROSITE" id="PS01124"/>
    </source>
</evidence>
<dbReference type="PANTHER" id="PTHR43280:SF32">
    <property type="entry name" value="TRANSCRIPTIONAL REGULATORY PROTEIN"/>
    <property type="match status" value="1"/>
</dbReference>
<comment type="caution">
    <text evidence="5">The sequence shown here is derived from an EMBL/GenBank/DDBJ whole genome shotgun (WGS) entry which is preliminary data.</text>
</comment>
<evidence type="ECO:0000313" key="6">
    <source>
        <dbReference type="Proteomes" id="UP000290545"/>
    </source>
</evidence>
<keyword evidence="6" id="KW-1185">Reference proteome</keyword>
<dbReference type="RefSeq" id="WP_129004274.1">
    <property type="nucleotide sequence ID" value="NZ_SDHZ01000002.1"/>
</dbReference>
<keyword evidence="3" id="KW-0804">Transcription</keyword>
<dbReference type="SUPFAM" id="SSF46689">
    <property type="entry name" value="Homeodomain-like"/>
    <property type="match status" value="1"/>
</dbReference>
<evidence type="ECO:0000256" key="2">
    <source>
        <dbReference type="ARBA" id="ARBA00023125"/>
    </source>
</evidence>
<dbReference type="GO" id="GO:0043565">
    <property type="term" value="F:sequence-specific DNA binding"/>
    <property type="evidence" value="ECO:0007669"/>
    <property type="project" value="InterPro"/>
</dbReference>
<dbReference type="Pfam" id="PF02311">
    <property type="entry name" value="AraC_binding"/>
    <property type="match status" value="1"/>
</dbReference>
<dbReference type="SUPFAM" id="SSF51215">
    <property type="entry name" value="Regulatory protein AraC"/>
    <property type="match status" value="1"/>
</dbReference>
<keyword evidence="1" id="KW-0805">Transcription regulation</keyword>
<dbReference type="InterPro" id="IPR020449">
    <property type="entry name" value="Tscrpt_reg_AraC-type_HTH"/>
</dbReference>
<dbReference type="PANTHER" id="PTHR43280">
    <property type="entry name" value="ARAC-FAMILY TRANSCRIPTIONAL REGULATOR"/>
    <property type="match status" value="1"/>
</dbReference>
<dbReference type="GO" id="GO:0003700">
    <property type="term" value="F:DNA-binding transcription factor activity"/>
    <property type="evidence" value="ECO:0007669"/>
    <property type="project" value="InterPro"/>
</dbReference>
<keyword evidence="2" id="KW-0238">DNA-binding</keyword>
<dbReference type="EMBL" id="SDHZ01000002">
    <property type="protein sequence ID" value="RXK83219.1"/>
    <property type="molecule type" value="Genomic_DNA"/>
</dbReference>
<dbReference type="InterPro" id="IPR018060">
    <property type="entry name" value="HTH_AraC"/>
</dbReference>
<feature type="domain" description="HTH araC/xylS-type" evidence="4">
    <location>
        <begin position="191"/>
        <end position="289"/>
    </location>
</feature>
<dbReference type="Pfam" id="PF12833">
    <property type="entry name" value="HTH_18"/>
    <property type="match status" value="1"/>
</dbReference>
<dbReference type="InterPro" id="IPR009057">
    <property type="entry name" value="Homeodomain-like_sf"/>
</dbReference>
<protein>
    <submittedName>
        <fullName evidence="5">Helix-turn-helix domain-containing protein</fullName>
    </submittedName>
</protein>
<dbReference type="Gene3D" id="2.60.120.10">
    <property type="entry name" value="Jelly Rolls"/>
    <property type="match status" value="1"/>
</dbReference>
<dbReference type="PROSITE" id="PS01124">
    <property type="entry name" value="HTH_ARAC_FAMILY_2"/>
    <property type="match status" value="1"/>
</dbReference>
<accession>A0A4Q1D495</accession>
<evidence type="ECO:0000256" key="3">
    <source>
        <dbReference type="ARBA" id="ARBA00023163"/>
    </source>
</evidence>
<evidence type="ECO:0000313" key="5">
    <source>
        <dbReference type="EMBL" id="RXK83219.1"/>
    </source>
</evidence>
<dbReference type="PRINTS" id="PR00032">
    <property type="entry name" value="HTHARAC"/>
</dbReference>
<dbReference type="AlphaFoldDB" id="A0A4Q1D495"/>
<dbReference type="InterPro" id="IPR014710">
    <property type="entry name" value="RmlC-like_jellyroll"/>
</dbReference>
<dbReference type="InterPro" id="IPR037923">
    <property type="entry name" value="HTH-like"/>
</dbReference>
<dbReference type="SMART" id="SM00342">
    <property type="entry name" value="HTH_ARAC"/>
    <property type="match status" value="1"/>
</dbReference>
<dbReference type="Proteomes" id="UP000290545">
    <property type="component" value="Unassembled WGS sequence"/>
</dbReference>
<reference evidence="5 6" key="1">
    <citation type="submission" date="2019-01" db="EMBL/GenBank/DDBJ databases">
        <title>Filimonas sp. strain TTM-71.</title>
        <authorList>
            <person name="Chen W.-M."/>
        </authorList>
    </citation>
    <scope>NUCLEOTIDE SEQUENCE [LARGE SCALE GENOMIC DNA]</scope>
    <source>
        <strain evidence="5 6">TTM-71</strain>
    </source>
</reference>